<dbReference type="Pfam" id="PF00831">
    <property type="entry name" value="Ribosomal_L29"/>
    <property type="match status" value="1"/>
</dbReference>
<dbReference type="InterPro" id="IPR018254">
    <property type="entry name" value="Ribosomal_uL29_CS"/>
</dbReference>
<dbReference type="FunFam" id="6.10.250.3450:FF:000001">
    <property type="entry name" value="60S ribosomal protein L35"/>
    <property type="match status" value="1"/>
</dbReference>
<evidence type="ECO:0000256" key="4">
    <source>
        <dbReference type="ARBA" id="ARBA00022980"/>
    </source>
</evidence>
<dbReference type="Pfam" id="PF24681">
    <property type="entry name" value="Kelch_KLHDC2_KLHL20_DRC7"/>
    <property type="match status" value="1"/>
</dbReference>
<dbReference type="GO" id="GO:0003735">
    <property type="term" value="F:structural constituent of ribosome"/>
    <property type="evidence" value="ECO:0007669"/>
    <property type="project" value="InterPro"/>
</dbReference>
<dbReference type="Gene3D" id="2.120.10.80">
    <property type="entry name" value="Kelch-type beta propeller"/>
    <property type="match status" value="1"/>
</dbReference>
<reference evidence="8" key="1">
    <citation type="submission" date="2021-01" db="EMBL/GenBank/DDBJ databases">
        <title>Metabolic potential, ecology and presence of endohyphal bacteria is reflected in genomic diversity of Mucoromycotina.</title>
        <authorList>
            <person name="Muszewska A."/>
            <person name="Okrasinska A."/>
            <person name="Steczkiewicz K."/>
            <person name="Drgas O."/>
            <person name="Orlowska M."/>
            <person name="Perlinska-Lenart U."/>
            <person name="Aleksandrzak-Piekarczyk T."/>
            <person name="Szatraj K."/>
            <person name="Zielenkiewicz U."/>
            <person name="Pilsyk S."/>
            <person name="Malc E."/>
            <person name="Mieczkowski P."/>
            <person name="Kruszewska J.S."/>
            <person name="Biernat P."/>
            <person name="Pawlowska J."/>
        </authorList>
    </citation>
    <scope>NUCLEOTIDE SEQUENCE</scope>
    <source>
        <strain evidence="8">WA0000018081</strain>
    </source>
</reference>
<keyword evidence="4" id="KW-0689">Ribosomal protein</keyword>
<dbReference type="Gene3D" id="1.10.287.310">
    <property type="match status" value="1"/>
</dbReference>
<dbReference type="Proteomes" id="UP000613177">
    <property type="component" value="Unassembled WGS sequence"/>
</dbReference>
<feature type="region of interest" description="Disordered" evidence="6">
    <location>
        <begin position="1"/>
        <end position="30"/>
    </location>
</feature>
<sequence length="674" mass="76860">MNNNSHPNSPRTNGNTPSRDRTPSSNGLPVIQYSKPIRTMGERLASLVGASLTTVGDVIYVFGGFDQYSDEIYNKLYKLDYKNSCQWTQVIYTKGEPPEKRNDHSATLWNGDKLVIFGGNSEEDIHFNDIAVLDLNSMTWWHPKVNGYIPEGRIRHSASIYRDKLYIAGGINVGSTTRFADSLLILDLMSWEWEQPIPFISRAQHISFIYDSRLYIYGGLLEDMSRSNQLAFIDLNTTHHTSQIDITSPFVPSLSGQRFAQICGDQLVVLVTLPFREALMENPVTGVWALDLPSMQWKCKELGSRYESCSWHCFSMKENDSYFYLFGTNDDDEPDEFYAMVLRVELEELGIVAIPPPQLGNDLISMLINQHQNQATDFSIKSSKEPDSSPIFVHRLVLLARWPYFVNLMGSGMAESISNTMTISEPITTLKGFIRYLYTDTLDENDDTELIADLMVMAHIYLLPRLLALCVQKLFDTMDIESASKIYHSASLSEQRGLQQASLHYIFQHFGAISHTVGFRQLPRPILFQIWDDMPTNAAIVGQQIQQMQQSHNIDVAVKAHELRNKNKAELVKILDEQKQALANIRVQKVAGGKTQEIGEARKNVARVLTVINQTQREQLRLFYQKKAFTPLDLRVKKTRAMRRALTPFEKSKKTVRELKKLAHFPLRKYAVKA</sequence>
<evidence type="ECO:0000313" key="9">
    <source>
        <dbReference type="Proteomes" id="UP000613177"/>
    </source>
</evidence>
<dbReference type="GO" id="GO:0022625">
    <property type="term" value="C:cytosolic large ribosomal subunit"/>
    <property type="evidence" value="ECO:0007669"/>
    <property type="project" value="UniProtKB-ARBA"/>
</dbReference>
<dbReference type="InterPro" id="IPR036049">
    <property type="entry name" value="Ribosomal_uL29_sf"/>
</dbReference>
<dbReference type="CDD" id="cd14733">
    <property type="entry name" value="BACK"/>
    <property type="match status" value="1"/>
</dbReference>
<dbReference type="InterPro" id="IPR015915">
    <property type="entry name" value="Kelch-typ_b-propeller"/>
</dbReference>
<dbReference type="Gene3D" id="3.30.710.10">
    <property type="entry name" value="Potassium Channel Kv1.1, Chain A"/>
    <property type="match status" value="1"/>
</dbReference>
<dbReference type="SUPFAM" id="SSF46561">
    <property type="entry name" value="Ribosomal protein L29 (L29p)"/>
    <property type="match status" value="1"/>
</dbReference>
<dbReference type="AlphaFoldDB" id="A0A8H7VXH7"/>
<dbReference type="GO" id="GO:0006412">
    <property type="term" value="P:translation"/>
    <property type="evidence" value="ECO:0007669"/>
    <property type="project" value="InterPro"/>
</dbReference>
<keyword evidence="3" id="KW-0677">Repeat</keyword>
<dbReference type="NCBIfam" id="TIGR00012">
    <property type="entry name" value="L29"/>
    <property type="match status" value="1"/>
</dbReference>
<dbReference type="Pfam" id="PF00651">
    <property type="entry name" value="BTB"/>
    <property type="match status" value="1"/>
</dbReference>
<comment type="similarity">
    <text evidence="1">Belongs to the universal ribosomal protein uL29 family.</text>
</comment>
<evidence type="ECO:0000256" key="3">
    <source>
        <dbReference type="ARBA" id="ARBA00022737"/>
    </source>
</evidence>
<dbReference type="SUPFAM" id="SSF117281">
    <property type="entry name" value="Kelch motif"/>
    <property type="match status" value="1"/>
</dbReference>
<keyword evidence="5" id="KW-0687">Ribonucleoprotein</keyword>
<evidence type="ECO:0000256" key="1">
    <source>
        <dbReference type="ARBA" id="ARBA00009254"/>
    </source>
</evidence>
<dbReference type="PANTHER" id="PTHR46093">
    <property type="entry name" value="ACYL-COA-BINDING DOMAIN-CONTAINING PROTEIN 5"/>
    <property type="match status" value="1"/>
</dbReference>
<dbReference type="SUPFAM" id="SSF54695">
    <property type="entry name" value="POZ domain"/>
    <property type="match status" value="1"/>
</dbReference>
<evidence type="ECO:0000256" key="5">
    <source>
        <dbReference type="ARBA" id="ARBA00023274"/>
    </source>
</evidence>
<feature type="domain" description="BTB" evidence="7">
    <location>
        <begin position="376"/>
        <end position="446"/>
    </location>
</feature>
<dbReference type="CDD" id="cd18186">
    <property type="entry name" value="BTB_POZ_ZBTB_KLHL-like"/>
    <property type="match status" value="1"/>
</dbReference>
<dbReference type="PROSITE" id="PS00579">
    <property type="entry name" value="RIBOSOMAL_L29"/>
    <property type="match status" value="1"/>
</dbReference>
<evidence type="ECO:0000313" key="8">
    <source>
        <dbReference type="EMBL" id="KAG2236930.1"/>
    </source>
</evidence>
<proteinExistence type="inferred from homology"/>
<evidence type="ECO:0000256" key="6">
    <source>
        <dbReference type="SAM" id="MobiDB-lite"/>
    </source>
</evidence>
<dbReference type="HAMAP" id="MF_00374">
    <property type="entry name" value="Ribosomal_uL29"/>
    <property type="match status" value="1"/>
</dbReference>
<keyword evidence="9" id="KW-1185">Reference proteome</keyword>
<comment type="caution">
    <text evidence="8">The sequence shown here is derived from an EMBL/GenBank/DDBJ whole genome shotgun (WGS) entry which is preliminary data.</text>
</comment>
<gene>
    <name evidence="8" type="ORF">INT48_001999</name>
</gene>
<dbReference type="FunFam" id="1.10.287.310:FF:000002">
    <property type="entry name" value="60S ribosomal protein L35"/>
    <property type="match status" value="1"/>
</dbReference>
<name>A0A8H7VXH7_9FUNG</name>
<evidence type="ECO:0000256" key="2">
    <source>
        <dbReference type="ARBA" id="ARBA00022441"/>
    </source>
</evidence>
<dbReference type="PANTHER" id="PTHR46093:SF18">
    <property type="entry name" value="FIBRONECTIN TYPE-III DOMAIN-CONTAINING PROTEIN"/>
    <property type="match status" value="1"/>
</dbReference>
<organism evidence="8 9">
    <name type="scientific">Thamnidium elegans</name>
    <dbReference type="NCBI Taxonomy" id="101142"/>
    <lineage>
        <taxon>Eukaryota</taxon>
        <taxon>Fungi</taxon>
        <taxon>Fungi incertae sedis</taxon>
        <taxon>Mucoromycota</taxon>
        <taxon>Mucoromycotina</taxon>
        <taxon>Mucoromycetes</taxon>
        <taxon>Mucorales</taxon>
        <taxon>Mucorineae</taxon>
        <taxon>Mucoraceae</taxon>
        <taxon>Thamnidium</taxon>
    </lineage>
</organism>
<dbReference type="PROSITE" id="PS50097">
    <property type="entry name" value="BTB"/>
    <property type="match status" value="1"/>
</dbReference>
<accession>A0A8H7VXH7</accession>
<feature type="compositionally biased region" description="Polar residues" evidence="6">
    <location>
        <begin position="1"/>
        <end position="27"/>
    </location>
</feature>
<dbReference type="CDD" id="cd00427">
    <property type="entry name" value="Ribosomal_L29_HIP"/>
    <property type="match status" value="1"/>
</dbReference>
<dbReference type="InterPro" id="IPR011333">
    <property type="entry name" value="SKP1/BTB/POZ_sf"/>
</dbReference>
<dbReference type="Gene3D" id="6.10.250.3450">
    <property type="match status" value="1"/>
</dbReference>
<keyword evidence="2" id="KW-0880">Kelch repeat</keyword>
<dbReference type="InterPro" id="IPR000210">
    <property type="entry name" value="BTB/POZ_dom"/>
</dbReference>
<evidence type="ECO:0000259" key="7">
    <source>
        <dbReference type="PROSITE" id="PS50097"/>
    </source>
</evidence>
<protein>
    <recommendedName>
        <fullName evidence="7">BTB domain-containing protein</fullName>
    </recommendedName>
</protein>
<dbReference type="InterPro" id="IPR001854">
    <property type="entry name" value="Ribosomal_uL29"/>
</dbReference>
<dbReference type="EMBL" id="JAEPRE010000011">
    <property type="protein sequence ID" value="KAG2236930.1"/>
    <property type="molecule type" value="Genomic_DNA"/>
</dbReference>